<evidence type="ECO:0000313" key="2">
    <source>
        <dbReference type="EMBL" id="KAK2847252.1"/>
    </source>
</evidence>
<protein>
    <submittedName>
        <fullName evidence="2">Uncharacterized protein</fullName>
    </submittedName>
</protein>
<feature type="region of interest" description="Disordered" evidence="1">
    <location>
        <begin position="1"/>
        <end position="126"/>
    </location>
</feature>
<feature type="compositionally biased region" description="Basic and acidic residues" evidence="1">
    <location>
        <begin position="95"/>
        <end position="126"/>
    </location>
</feature>
<dbReference type="Proteomes" id="UP001187415">
    <property type="component" value="Unassembled WGS sequence"/>
</dbReference>
<evidence type="ECO:0000256" key="1">
    <source>
        <dbReference type="SAM" id="MobiDB-lite"/>
    </source>
</evidence>
<feature type="compositionally biased region" description="Gly residues" evidence="1">
    <location>
        <begin position="51"/>
        <end position="67"/>
    </location>
</feature>
<organism evidence="2 3">
    <name type="scientific">Channa striata</name>
    <name type="common">Snakehead murrel</name>
    <name type="synonym">Ophicephalus striatus</name>
    <dbReference type="NCBI Taxonomy" id="64152"/>
    <lineage>
        <taxon>Eukaryota</taxon>
        <taxon>Metazoa</taxon>
        <taxon>Chordata</taxon>
        <taxon>Craniata</taxon>
        <taxon>Vertebrata</taxon>
        <taxon>Euteleostomi</taxon>
        <taxon>Actinopterygii</taxon>
        <taxon>Neopterygii</taxon>
        <taxon>Teleostei</taxon>
        <taxon>Neoteleostei</taxon>
        <taxon>Acanthomorphata</taxon>
        <taxon>Anabantaria</taxon>
        <taxon>Anabantiformes</taxon>
        <taxon>Channoidei</taxon>
        <taxon>Channidae</taxon>
        <taxon>Channa</taxon>
    </lineage>
</organism>
<gene>
    <name evidence="2" type="ORF">Q5P01_010251</name>
</gene>
<dbReference type="EMBL" id="JAUPFM010000007">
    <property type="protein sequence ID" value="KAK2847252.1"/>
    <property type="molecule type" value="Genomic_DNA"/>
</dbReference>
<name>A0AA88MZE9_CHASR</name>
<proteinExistence type="predicted"/>
<reference evidence="2" key="1">
    <citation type="submission" date="2023-07" db="EMBL/GenBank/DDBJ databases">
        <title>Chromosome-level Genome Assembly of Striped Snakehead (Channa striata).</title>
        <authorList>
            <person name="Liu H."/>
        </authorList>
    </citation>
    <scope>NUCLEOTIDE SEQUENCE</scope>
    <source>
        <strain evidence="2">Gz</strain>
        <tissue evidence="2">Muscle</tissue>
    </source>
</reference>
<comment type="caution">
    <text evidence="2">The sequence shown here is derived from an EMBL/GenBank/DDBJ whole genome shotgun (WGS) entry which is preliminary data.</text>
</comment>
<feature type="compositionally biased region" description="Basic and acidic residues" evidence="1">
    <location>
        <begin position="12"/>
        <end position="47"/>
    </location>
</feature>
<dbReference type="AlphaFoldDB" id="A0AA88MZE9"/>
<accession>A0AA88MZE9</accession>
<keyword evidence="3" id="KW-1185">Reference proteome</keyword>
<evidence type="ECO:0000313" key="3">
    <source>
        <dbReference type="Proteomes" id="UP001187415"/>
    </source>
</evidence>
<sequence>MPNRPVQSNAAAEERRGERGRGGGRRGEANVKRSPERKGLEGKRVEEGSEGESGGEGFEGGGGGGGSEAPVTLQQPSGHTLHVKHNCTEAPWESAEERKEERRARMKEERVTQRAPDYREDTEVMG</sequence>